<dbReference type="EMBL" id="CP146203">
    <property type="protein sequence ID" value="XBH21707.1"/>
    <property type="molecule type" value="Genomic_DNA"/>
</dbReference>
<organism evidence="1">
    <name type="scientific">Jonesiaceae bacterium BS-20</name>
    <dbReference type="NCBI Taxonomy" id="3120821"/>
    <lineage>
        <taxon>Bacteria</taxon>
        <taxon>Bacillati</taxon>
        <taxon>Actinomycetota</taxon>
        <taxon>Actinomycetes</taxon>
        <taxon>Micrococcales</taxon>
        <taxon>Jonesiaceae</taxon>
    </lineage>
</organism>
<evidence type="ECO:0000313" key="1">
    <source>
        <dbReference type="EMBL" id="XBH21707.1"/>
    </source>
</evidence>
<name>A0AAU7DXG8_9MICO</name>
<sequence>MPANETKAFLHLSAMTLASPLHEAMGYAISVADQKMVSYRVSGAKYRGLHSYLVRVGVREFLLEEGLPDSWEIAGNPELSGQLKFLDQQSGWQIRFLKESPVTTNRVPLAGANKARRQIWTGDLFSSAGVDHSLGRAIREDELLMLWNLQNQDFGLRVVHTTGPGKFQKTVPVNYSLDLVVSGNVHENRRFDPDNSEENLVTEAYIENSEFHATGSGEF</sequence>
<protein>
    <submittedName>
        <fullName evidence="1">Uncharacterized protein</fullName>
    </submittedName>
</protein>
<dbReference type="AlphaFoldDB" id="A0AAU7DXG8"/>
<reference evidence="1" key="1">
    <citation type="submission" date="2024-02" db="EMBL/GenBank/DDBJ databases">
        <title>Tomenella chthoni gen. nov. sp. nov., a member of the family Jonesiaceae isolated from bat guano.</title>
        <authorList>
            <person name="Miller S.L."/>
            <person name="King J."/>
            <person name="Sankaranarayanan K."/>
            <person name="Lawson P.A."/>
        </authorList>
    </citation>
    <scope>NUCLEOTIDE SEQUENCE</scope>
    <source>
        <strain evidence="1">BS-20</strain>
    </source>
</reference>
<proteinExistence type="predicted"/>
<accession>A0AAU7DXG8</accession>
<gene>
    <name evidence="1" type="ORF">V5R04_00305</name>
</gene>